<evidence type="ECO:0000313" key="4">
    <source>
        <dbReference type="Proteomes" id="UP000535182"/>
    </source>
</evidence>
<dbReference type="InterPro" id="IPR006684">
    <property type="entry name" value="YbgC/YbaW"/>
</dbReference>
<dbReference type="AlphaFoldDB" id="A0A9X0U4V9"/>
<keyword evidence="4" id="KW-1185">Reference proteome</keyword>
<dbReference type="EMBL" id="JACHEB010000008">
    <property type="protein sequence ID" value="MBB5329886.1"/>
    <property type="molecule type" value="Genomic_DNA"/>
</dbReference>
<dbReference type="CDD" id="cd00586">
    <property type="entry name" value="4HBT"/>
    <property type="match status" value="1"/>
</dbReference>
<dbReference type="PANTHER" id="PTHR31793:SF27">
    <property type="entry name" value="NOVEL THIOESTERASE SUPERFAMILY DOMAIN AND SAPOSIN A-TYPE DOMAIN CONTAINING PROTEIN (0610012H03RIK)"/>
    <property type="match status" value="1"/>
</dbReference>
<comment type="caution">
    <text evidence="3">The sequence shown here is derived from an EMBL/GenBank/DDBJ whole genome shotgun (WGS) entry which is preliminary data.</text>
</comment>
<dbReference type="PIRSF" id="PIRSF003230">
    <property type="entry name" value="YbgC"/>
    <property type="match status" value="1"/>
</dbReference>
<accession>A0A9X0U4V9</accession>
<protein>
    <submittedName>
        <fullName evidence="3">Acyl-CoA thioester hydrolase</fullName>
        <ecNumber evidence="3">3.1.2.-</ecNumber>
    </submittedName>
</protein>
<dbReference type="RefSeq" id="WP_183978811.1">
    <property type="nucleotide sequence ID" value="NZ_JACHEB010000008.1"/>
</dbReference>
<comment type="similarity">
    <text evidence="1">Belongs to the 4-hydroxybenzoyl-CoA thioesterase family.</text>
</comment>
<sequence length="157" mass="17682">MIEVVEERRVGVAGVRVRYAETDQMGVVYHSNYLIWFEVGRVELIRSMGLDYKRMEVEEGCGIAVVDVHVRYRAPARYDDELVVETRLLAARGAVIKFGYKVLRVEDGALLCEGETVHVVVGKDMKKRSLPPKYAARFAAYLSPRSSDGVDSLQSDL</sequence>
<evidence type="ECO:0000313" key="3">
    <source>
        <dbReference type="EMBL" id="MBB5329886.1"/>
    </source>
</evidence>
<dbReference type="InterPro" id="IPR008272">
    <property type="entry name" value="HB-CoA_thioesterase_AS"/>
</dbReference>
<name>A0A9X0U4V9_9BACT</name>
<evidence type="ECO:0000256" key="2">
    <source>
        <dbReference type="ARBA" id="ARBA00022801"/>
    </source>
</evidence>
<dbReference type="EC" id="3.1.2.-" evidence="3"/>
<dbReference type="InterPro" id="IPR050563">
    <property type="entry name" value="4-hydroxybenzoyl-CoA_TE"/>
</dbReference>
<dbReference type="Gene3D" id="3.10.129.10">
    <property type="entry name" value="Hotdog Thioesterase"/>
    <property type="match status" value="1"/>
</dbReference>
<dbReference type="Pfam" id="PF13279">
    <property type="entry name" value="4HBT_2"/>
    <property type="match status" value="1"/>
</dbReference>
<gene>
    <name evidence="3" type="ORF">HDF14_003515</name>
</gene>
<keyword evidence="2 3" id="KW-0378">Hydrolase</keyword>
<proteinExistence type="inferred from homology"/>
<dbReference type="PANTHER" id="PTHR31793">
    <property type="entry name" value="4-HYDROXYBENZOYL-COA THIOESTERASE FAMILY MEMBER"/>
    <property type="match status" value="1"/>
</dbReference>
<reference evidence="3 4" key="1">
    <citation type="submission" date="2020-08" db="EMBL/GenBank/DDBJ databases">
        <title>Genomic Encyclopedia of Type Strains, Phase IV (KMG-V): Genome sequencing to study the core and pangenomes of soil and plant-associated prokaryotes.</title>
        <authorList>
            <person name="Whitman W."/>
        </authorList>
    </citation>
    <scope>NUCLEOTIDE SEQUENCE [LARGE SCALE GENOMIC DNA]</scope>
    <source>
        <strain evidence="3 4">X5P2</strain>
    </source>
</reference>
<organism evidence="3 4">
    <name type="scientific">Tunturiibacter gelidiferens</name>
    <dbReference type="NCBI Taxonomy" id="3069689"/>
    <lineage>
        <taxon>Bacteria</taxon>
        <taxon>Pseudomonadati</taxon>
        <taxon>Acidobacteriota</taxon>
        <taxon>Terriglobia</taxon>
        <taxon>Terriglobales</taxon>
        <taxon>Acidobacteriaceae</taxon>
        <taxon>Tunturiibacter</taxon>
    </lineage>
</organism>
<evidence type="ECO:0000256" key="1">
    <source>
        <dbReference type="ARBA" id="ARBA00005953"/>
    </source>
</evidence>
<dbReference type="Proteomes" id="UP000535182">
    <property type="component" value="Unassembled WGS sequence"/>
</dbReference>
<dbReference type="PROSITE" id="PS01328">
    <property type="entry name" value="4HBCOA_THIOESTERASE"/>
    <property type="match status" value="1"/>
</dbReference>
<dbReference type="NCBIfam" id="TIGR00051">
    <property type="entry name" value="YbgC/FadM family acyl-CoA thioesterase"/>
    <property type="match status" value="1"/>
</dbReference>
<dbReference type="SUPFAM" id="SSF54637">
    <property type="entry name" value="Thioesterase/thiol ester dehydrase-isomerase"/>
    <property type="match status" value="1"/>
</dbReference>
<dbReference type="InterPro" id="IPR029069">
    <property type="entry name" value="HotDog_dom_sf"/>
</dbReference>
<dbReference type="GO" id="GO:0047617">
    <property type="term" value="F:fatty acyl-CoA hydrolase activity"/>
    <property type="evidence" value="ECO:0007669"/>
    <property type="project" value="TreeGrafter"/>
</dbReference>